<accession>A0AAD9YA74</accession>
<protein>
    <submittedName>
        <fullName evidence="1">Uncharacterized protein</fullName>
    </submittedName>
</protein>
<sequence>MTDVGARYQSVLITPYSTLSSSSIINRTACPQNSTRQCQNPRRPWKKKVADRLAKREAGVHTLADPQKGLSLRGSISLLSLESSIIPILVLGSPGLQK</sequence>
<reference evidence="1" key="1">
    <citation type="submission" date="2023-02" db="EMBL/GenBank/DDBJ databases">
        <title>Colletotrichum kahawae CIFC_Que2 genome sequencing and assembly.</title>
        <authorList>
            <person name="Baroncelli R."/>
        </authorList>
    </citation>
    <scope>NUCLEOTIDE SEQUENCE</scope>
    <source>
        <strain evidence="1">CIFC_Que2</strain>
    </source>
</reference>
<name>A0AAD9YA74_COLKA</name>
<evidence type="ECO:0000313" key="2">
    <source>
        <dbReference type="Proteomes" id="UP001281614"/>
    </source>
</evidence>
<gene>
    <name evidence="1" type="ORF">CKAH01_06395</name>
</gene>
<proteinExistence type="predicted"/>
<organism evidence="1 2">
    <name type="scientific">Colletotrichum kahawae</name>
    <name type="common">Coffee berry disease fungus</name>
    <dbReference type="NCBI Taxonomy" id="34407"/>
    <lineage>
        <taxon>Eukaryota</taxon>
        <taxon>Fungi</taxon>
        <taxon>Dikarya</taxon>
        <taxon>Ascomycota</taxon>
        <taxon>Pezizomycotina</taxon>
        <taxon>Sordariomycetes</taxon>
        <taxon>Hypocreomycetidae</taxon>
        <taxon>Glomerellales</taxon>
        <taxon>Glomerellaceae</taxon>
        <taxon>Colletotrichum</taxon>
        <taxon>Colletotrichum gloeosporioides species complex</taxon>
    </lineage>
</organism>
<evidence type="ECO:0000313" key="1">
    <source>
        <dbReference type="EMBL" id="KAK2751209.1"/>
    </source>
</evidence>
<comment type="caution">
    <text evidence="1">The sequence shown here is derived from an EMBL/GenBank/DDBJ whole genome shotgun (WGS) entry which is preliminary data.</text>
</comment>
<keyword evidence="2" id="KW-1185">Reference proteome</keyword>
<dbReference type="EMBL" id="VYYT01000267">
    <property type="protein sequence ID" value="KAK2751209.1"/>
    <property type="molecule type" value="Genomic_DNA"/>
</dbReference>
<dbReference type="AlphaFoldDB" id="A0AAD9YA74"/>
<dbReference type="Proteomes" id="UP001281614">
    <property type="component" value="Unassembled WGS sequence"/>
</dbReference>